<organism evidence="2 3">
    <name type="scientific">Caenimonas koreensis DSM 17982</name>
    <dbReference type="NCBI Taxonomy" id="1121255"/>
    <lineage>
        <taxon>Bacteria</taxon>
        <taxon>Pseudomonadati</taxon>
        <taxon>Pseudomonadota</taxon>
        <taxon>Betaproteobacteria</taxon>
        <taxon>Burkholderiales</taxon>
        <taxon>Comamonadaceae</taxon>
        <taxon>Caenimonas</taxon>
    </lineage>
</organism>
<keyword evidence="1" id="KW-0732">Signal</keyword>
<evidence type="ECO:0000313" key="2">
    <source>
        <dbReference type="EMBL" id="MRD47507.1"/>
    </source>
</evidence>
<dbReference type="EMBL" id="WJBU01000008">
    <property type="protein sequence ID" value="MRD47507.1"/>
    <property type="molecule type" value="Genomic_DNA"/>
</dbReference>
<feature type="chain" id="PRO_5033060125" evidence="1">
    <location>
        <begin position="23"/>
        <end position="100"/>
    </location>
</feature>
<evidence type="ECO:0000256" key="1">
    <source>
        <dbReference type="SAM" id="SignalP"/>
    </source>
</evidence>
<feature type="signal peptide" evidence="1">
    <location>
        <begin position="1"/>
        <end position="22"/>
    </location>
</feature>
<protein>
    <submittedName>
        <fullName evidence="2">Uncharacterized protein</fullName>
    </submittedName>
</protein>
<dbReference type="RefSeq" id="WP_153584825.1">
    <property type="nucleotide sequence ID" value="NZ_WJBU01000008.1"/>
</dbReference>
<accession>A0A844B7M5</accession>
<dbReference type="AlphaFoldDB" id="A0A844B7M5"/>
<dbReference type="Proteomes" id="UP000487350">
    <property type="component" value="Unassembled WGS sequence"/>
</dbReference>
<reference evidence="2 3" key="1">
    <citation type="submission" date="2019-11" db="EMBL/GenBank/DDBJ databases">
        <title>Caenimonas koreensis gen. nov., sp. nov., isolated from activated sludge.</title>
        <authorList>
            <person name="Seung H.R."/>
        </authorList>
    </citation>
    <scope>NUCLEOTIDE SEQUENCE [LARGE SCALE GENOMIC DNA]</scope>
    <source>
        <strain evidence="2 3">EMB320</strain>
    </source>
</reference>
<dbReference type="PROSITE" id="PS51257">
    <property type="entry name" value="PROKAR_LIPOPROTEIN"/>
    <property type="match status" value="1"/>
</dbReference>
<proteinExistence type="predicted"/>
<comment type="caution">
    <text evidence="2">The sequence shown here is derived from an EMBL/GenBank/DDBJ whole genome shotgun (WGS) entry which is preliminary data.</text>
</comment>
<sequence>MRLMLCVSLIAALAGCSVVPPAAWTYDPTNPRPRPAPDQASAVQANQRIAELALEKNAIRARIAVERDAGARLALYEDLHRVGRELAPLERRISVYAQAR</sequence>
<keyword evidence="3" id="KW-1185">Reference proteome</keyword>
<evidence type="ECO:0000313" key="3">
    <source>
        <dbReference type="Proteomes" id="UP000487350"/>
    </source>
</evidence>
<name>A0A844B7M5_9BURK</name>
<dbReference type="OrthoDB" id="9873602at2"/>
<gene>
    <name evidence="2" type="ORF">GHT07_09475</name>
</gene>